<name>A0A1J9Q8R5_9EURO</name>
<evidence type="ECO:0000313" key="3">
    <source>
        <dbReference type="Proteomes" id="UP000242791"/>
    </source>
</evidence>
<keyword evidence="3" id="KW-1185">Reference proteome</keyword>
<comment type="caution">
    <text evidence="2">The sequence shown here is derived from an EMBL/GenBank/DDBJ whole genome shotgun (WGS) entry which is preliminary data.</text>
</comment>
<keyword evidence="1" id="KW-0732">Signal</keyword>
<organism evidence="2 3">
    <name type="scientific">Blastomyces percursus</name>
    <dbReference type="NCBI Taxonomy" id="1658174"/>
    <lineage>
        <taxon>Eukaryota</taxon>
        <taxon>Fungi</taxon>
        <taxon>Dikarya</taxon>
        <taxon>Ascomycota</taxon>
        <taxon>Pezizomycotina</taxon>
        <taxon>Eurotiomycetes</taxon>
        <taxon>Eurotiomycetidae</taxon>
        <taxon>Onygenales</taxon>
        <taxon>Ajellomycetaceae</taxon>
        <taxon>Blastomyces</taxon>
    </lineage>
</organism>
<dbReference type="EMBL" id="LGTZ01002248">
    <property type="protein sequence ID" value="OJD16619.1"/>
    <property type="molecule type" value="Genomic_DNA"/>
</dbReference>
<dbReference type="AlphaFoldDB" id="A0A1J9Q8R5"/>
<evidence type="ECO:0000313" key="2">
    <source>
        <dbReference type="EMBL" id="OJD16619.1"/>
    </source>
</evidence>
<feature type="signal peptide" evidence="1">
    <location>
        <begin position="1"/>
        <end position="17"/>
    </location>
</feature>
<accession>A0A1J9Q8R5</accession>
<sequence>MKISITLLLAVAASVMALGDGKSCIAEGAPCGYYDNCCPGSRCHDWYEEGIGKCERVIINKREADQADPRSGDEM</sequence>
<gene>
    <name evidence="2" type="ORF">ACJ73_08869</name>
</gene>
<evidence type="ECO:0000256" key="1">
    <source>
        <dbReference type="SAM" id="SignalP"/>
    </source>
</evidence>
<protein>
    <submittedName>
        <fullName evidence="2">Uncharacterized protein</fullName>
    </submittedName>
</protein>
<feature type="chain" id="PRO_5013176484" evidence="1">
    <location>
        <begin position="18"/>
        <end position="75"/>
    </location>
</feature>
<reference evidence="2 3" key="1">
    <citation type="submission" date="2015-08" db="EMBL/GenBank/DDBJ databases">
        <title>Emmonsia species relationships and genome sequence.</title>
        <authorList>
            <person name="Cuomo C.A."/>
            <person name="Schwartz I.S."/>
            <person name="Kenyon C."/>
            <person name="De Hoog G.S."/>
            <person name="Govender N.P."/>
            <person name="Botha A."/>
            <person name="Moreno L."/>
            <person name="De Vries M."/>
            <person name="Munoz J.F."/>
            <person name="Stielow J.B."/>
        </authorList>
    </citation>
    <scope>NUCLEOTIDE SEQUENCE [LARGE SCALE GENOMIC DNA]</scope>
    <source>
        <strain evidence="2 3">EI222</strain>
    </source>
</reference>
<dbReference type="Proteomes" id="UP000242791">
    <property type="component" value="Unassembled WGS sequence"/>
</dbReference>
<dbReference type="VEuPathDB" id="FungiDB:ACJ73_08869"/>
<proteinExistence type="predicted"/>
<dbReference type="OrthoDB" id="4175283at2759"/>